<feature type="transmembrane region" description="Helical" evidence="6">
    <location>
        <begin position="177"/>
        <end position="198"/>
    </location>
</feature>
<evidence type="ECO:0000313" key="7">
    <source>
        <dbReference type="EMBL" id="KAA1376096.1"/>
    </source>
</evidence>
<feature type="transmembrane region" description="Helical" evidence="6">
    <location>
        <begin position="39"/>
        <end position="64"/>
    </location>
</feature>
<dbReference type="GO" id="GO:0033573">
    <property type="term" value="C:high-affinity iron permease complex"/>
    <property type="evidence" value="ECO:0007669"/>
    <property type="project" value="InterPro"/>
</dbReference>
<dbReference type="EMBL" id="SDPP02000003">
    <property type="protein sequence ID" value="KAA1376096.1"/>
    <property type="molecule type" value="Genomic_DNA"/>
</dbReference>
<keyword evidence="3 6" id="KW-0812">Transmembrane</keyword>
<keyword evidence="8" id="KW-1185">Reference proteome</keyword>
<organism evidence="7 8">
    <name type="scientific">Aeromicrobium fastidiosum</name>
    <dbReference type="NCBI Taxonomy" id="52699"/>
    <lineage>
        <taxon>Bacteria</taxon>
        <taxon>Bacillati</taxon>
        <taxon>Actinomycetota</taxon>
        <taxon>Actinomycetes</taxon>
        <taxon>Propionibacteriales</taxon>
        <taxon>Nocardioidaceae</taxon>
        <taxon>Aeromicrobium</taxon>
    </lineage>
</organism>
<evidence type="ECO:0000256" key="2">
    <source>
        <dbReference type="ARBA" id="ARBA00008333"/>
    </source>
</evidence>
<name>A0A641AK82_9ACTN</name>
<feature type="transmembrane region" description="Helical" evidence="6">
    <location>
        <begin position="70"/>
        <end position="88"/>
    </location>
</feature>
<dbReference type="PANTHER" id="PTHR31632:SF2">
    <property type="entry name" value="PLASMA MEMBRANE IRON PERMEASE"/>
    <property type="match status" value="1"/>
</dbReference>
<evidence type="ECO:0000256" key="6">
    <source>
        <dbReference type="SAM" id="Phobius"/>
    </source>
</evidence>
<feature type="transmembrane region" description="Helical" evidence="6">
    <location>
        <begin position="251"/>
        <end position="269"/>
    </location>
</feature>
<dbReference type="RefSeq" id="WP_129183799.1">
    <property type="nucleotide sequence ID" value="NZ_JAGIOG010000001.1"/>
</dbReference>
<dbReference type="PANTHER" id="PTHR31632">
    <property type="entry name" value="IRON TRANSPORTER FTH1"/>
    <property type="match status" value="1"/>
</dbReference>
<dbReference type="NCBIfam" id="NF041756">
    <property type="entry name" value="EfeU"/>
    <property type="match status" value="1"/>
</dbReference>
<evidence type="ECO:0000256" key="3">
    <source>
        <dbReference type="ARBA" id="ARBA00022692"/>
    </source>
</evidence>
<proteinExistence type="inferred from homology"/>
<feature type="transmembrane region" description="Helical" evidence="6">
    <location>
        <begin position="108"/>
        <end position="126"/>
    </location>
</feature>
<reference evidence="7" key="1">
    <citation type="submission" date="2019-09" db="EMBL/GenBank/DDBJ databases">
        <authorList>
            <person name="Li J."/>
        </authorList>
    </citation>
    <scope>NUCLEOTIDE SEQUENCE [LARGE SCALE GENOMIC DNA]</scope>
    <source>
        <strain evidence="7">NRBC 14897</strain>
    </source>
</reference>
<dbReference type="InterPro" id="IPR004923">
    <property type="entry name" value="FTR1/Fip1/EfeU"/>
</dbReference>
<dbReference type="Proteomes" id="UP001515100">
    <property type="component" value="Unassembled WGS sequence"/>
</dbReference>
<dbReference type="Pfam" id="PF03239">
    <property type="entry name" value="FTR1"/>
    <property type="match status" value="1"/>
</dbReference>
<dbReference type="GO" id="GO:0015093">
    <property type="term" value="F:ferrous iron transmembrane transporter activity"/>
    <property type="evidence" value="ECO:0007669"/>
    <property type="project" value="TreeGrafter"/>
</dbReference>
<dbReference type="OrthoDB" id="7260758at2"/>
<evidence type="ECO:0000256" key="1">
    <source>
        <dbReference type="ARBA" id="ARBA00004141"/>
    </source>
</evidence>
<protein>
    <submittedName>
        <fullName evidence="7">FTR1 family protein</fullName>
    </submittedName>
</protein>
<comment type="subcellular location">
    <subcellularLocation>
        <location evidence="1">Membrane</location>
        <topology evidence="1">Multi-pass membrane protein</topology>
    </subcellularLocation>
</comment>
<feature type="transmembrane region" description="Helical" evidence="6">
    <location>
        <begin position="146"/>
        <end position="165"/>
    </location>
</feature>
<accession>A0A641AK82</accession>
<comment type="similarity">
    <text evidence="2">Belongs to the oxidase-dependent Fe transporter (OFeT) (TC 9.A.10.1) family.</text>
</comment>
<evidence type="ECO:0000256" key="5">
    <source>
        <dbReference type="ARBA" id="ARBA00023136"/>
    </source>
</evidence>
<evidence type="ECO:0000313" key="8">
    <source>
        <dbReference type="Proteomes" id="UP001515100"/>
    </source>
</evidence>
<comment type="caution">
    <text evidence="7">The sequence shown here is derived from an EMBL/GenBank/DDBJ whole genome shotgun (WGS) entry which is preliminary data.</text>
</comment>
<keyword evidence="5 6" id="KW-0472">Membrane</keyword>
<sequence>MLANFLIGLREGLEASLVVSILIAYLVKTDRRHDIRYIWGGIAAAVLLVVATFTAINIAIGSLPFRTQELVGGTLSILAAGLVTWMIFWMRRTARGLKKELESEMATAVTLGPIAVAVVAFLTVGREGLETAAIMYGTVADAYTPRPFLGAAGGLLIAVVLGYLIYRGAITVNLGKFFTITGYLLIVVAAGVLAYGIYDLQEAGFLPRLTGDVGAISNLGNAVFDISSTIPPDSWYGTLLKGTVNFQPNPSWLQLLGWACYLLPVLWLYSRKPRTAVAPAAPATPATPVDASR</sequence>
<evidence type="ECO:0000256" key="4">
    <source>
        <dbReference type="ARBA" id="ARBA00022989"/>
    </source>
</evidence>
<dbReference type="AlphaFoldDB" id="A0A641AK82"/>
<gene>
    <name evidence="7" type="ORF">ESP62_011640</name>
</gene>
<keyword evidence="4 6" id="KW-1133">Transmembrane helix</keyword>